<dbReference type="PRINTS" id="PR01545">
    <property type="entry name" value="THEMAYE10DUF"/>
</dbReference>
<feature type="signal peptide" evidence="1">
    <location>
        <begin position="1"/>
        <end position="26"/>
    </location>
</feature>
<dbReference type="InterPro" id="IPR016062">
    <property type="entry name" value="TM1410-rel"/>
</dbReference>
<name>A0A1I3CF70_SELRU</name>
<dbReference type="PANTHER" id="PTHR35882">
    <property type="entry name" value="PELA"/>
    <property type="match status" value="1"/>
</dbReference>
<feature type="chain" id="PRO_5039696472" description="Glycoside-hydrolase family GH114 TIM-barrel domain-containing protein" evidence="1">
    <location>
        <begin position="27"/>
        <end position="331"/>
    </location>
</feature>
<gene>
    <name evidence="3" type="ORF">SAMN04487861_103101</name>
</gene>
<dbReference type="OrthoDB" id="30037at2"/>
<dbReference type="InterPro" id="IPR017853">
    <property type="entry name" value="GH"/>
</dbReference>
<organism evidence="3 4">
    <name type="scientific">Selenomonas ruminantium</name>
    <dbReference type="NCBI Taxonomy" id="971"/>
    <lineage>
        <taxon>Bacteria</taxon>
        <taxon>Bacillati</taxon>
        <taxon>Bacillota</taxon>
        <taxon>Negativicutes</taxon>
        <taxon>Selenomonadales</taxon>
        <taxon>Selenomonadaceae</taxon>
        <taxon>Selenomonas</taxon>
    </lineage>
</organism>
<evidence type="ECO:0000259" key="2">
    <source>
        <dbReference type="Pfam" id="PF03537"/>
    </source>
</evidence>
<evidence type="ECO:0000256" key="1">
    <source>
        <dbReference type="SAM" id="SignalP"/>
    </source>
</evidence>
<reference evidence="3 4" key="1">
    <citation type="submission" date="2016-10" db="EMBL/GenBank/DDBJ databases">
        <authorList>
            <person name="de Groot N.N."/>
        </authorList>
    </citation>
    <scope>NUCLEOTIDE SEQUENCE [LARGE SCALE GENOMIC DNA]</scope>
    <source>
        <strain evidence="3 4">Z108</strain>
    </source>
</reference>
<dbReference type="AlphaFoldDB" id="A0A1I3CF70"/>
<dbReference type="Pfam" id="PF03537">
    <property type="entry name" value="Glyco_hydro_114"/>
    <property type="match status" value="1"/>
</dbReference>
<evidence type="ECO:0000313" key="3">
    <source>
        <dbReference type="EMBL" id="SFH73167.1"/>
    </source>
</evidence>
<dbReference type="InterPro" id="IPR004352">
    <property type="entry name" value="GH114_TIM-barrel"/>
</dbReference>
<evidence type="ECO:0000313" key="4">
    <source>
        <dbReference type="Proteomes" id="UP000183639"/>
    </source>
</evidence>
<sequence>MAGRMGALLRKIALGLGLLTASSALGSSEAAEPVAYDTAMVDLLGSLHDYVQVRKPGFGLLANGGAPLYLPYDGNTPQNASKMLQSLDGQLVESVFYGSDLKDGEETSKETSDYYKLALQVPLQAGLPVFNIDYVQTEAQKAASRQKNDRCGYISWASTRRNLDAIPQEQPAGINDRDIRRLGDVRNFLVLLNPGNYAREEYFARLEQSPYDLLIIDLYCEDRPLTAAEVLRLQRKPQGGRRLVYAYMSVGEAEPYRAYWRPKWQAEPPTWLAGVNEDWGSHRVRYWQKEWQAILYGSPTAYLDTIMQAGFDGAFLDVIDVYQYFREGSAK</sequence>
<dbReference type="Gene3D" id="3.20.20.70">
    <property type="entry name" value="Aldolase class I"/>
    <property type="match status" value="2"/>
</dbReference>
<dbReference type="Proteomes" id="UP000183639">
    <property type="component" value="Unassembled WGS sequence"/>
</dbReference>
<accession>A0A1I3CF70</accession>
<dbReference type="EMBL" id="FOQK01000003">
    <property type="protein sequence ID" value="SFH73167.1"/>
    <property type="molecule type" value="Genomic_DNA"/>
</dbReference>
<dbReference type="RefSeq" id="WP_082336122.1">
    <property type="nucleotide sequence ID" value="NZ_FOQK01000003.1"/>
</dbReference>
<feature type="domain" description="Glycoside-hydrolase family GH114 TIM-barrel" evidence="2">
    <location>
        <begin position="224"/>
        <end position="323"/>
    </location>
</feature>
<dbReference type="SUPFAM" id="SSF51445">
    <property type="entry name" value="(Trans)glycosidases"/>
    <property type="match status" value="1"/>
</dbReference>
<dbReference type="InterPro" id="IPR013785">
    <property type="entry name" value="Aldolase_TIM"/>
</dbReference>
<proteinExistence type="predicted"/>
<keyword evidence="1" id="KW-0732">Signal</keyword>
<protein>
    <recommendedName>
        <fullName evidence="2">Glycoside-hydrolase family GH114 TIM-barrel domain-containing protein</fullName>
    </recommendedName>
</protein>
<dbReference type="PANTHER" id="PTHR35882:SF2">
    <property type="entry name" value="PELA"/>
    <property type="match status" value="1"/>
</dbReference>